<reference evidence="2 3" key="1">
    <citation type="journal article" date="2016" name="Mol. Biol. Evol.">
        <title>Comparative Genomics of Early-Diverging Mushroom-Forming Fungi Provides Insights into the Origins of Lignocellulose Decay Capabilities.</title>
        <authorList>
            <person name="Nagy L.G."/>
            <person name="Riley R."/>
            <person name="Tritt A."/>
            <person name="Adam C."/>
            <person name="Daum C."/>
            <person name="Floudas D."/>
            <person name="Sun H."/>
            <person name="Yadav J.S."/>
            <person name="Pangilinan J."/>
            <person name="Larsson K.H."/>
            <person name="Matsuura K."/>
            <person name="Barry K."/>
            <person name="Labutti K."/>
            <person name="Kuo R."/>
            <person name="Ohm R.A."/>
            <person name="Bhattacharya S.S."/>
            <person name="Shirouzu T."/>
            <person name="Yoshinaga Y."/>
            <person name="Martin F.M."/>
            <person name="Grigoriev I.V."/>
            <person name="Hibbett D.S."/>
        </authorList>
    </citation>
    <scope>NUCLEOTIDE SEQUENCE [LARGE SCALE GENOMIC DNA]</scope>
    <source>
        <strain evidence="2 3">93-53</strain>
    </source>
</reference>
<feature type="region of interest" description="Disordered" evidence="1">
    <location>
        <begin position="1"/>
        <end position="20"/>
    </location>
</feature>
<name>A0A165F5K1_9APHY</name>
<keyword evidence="3" id="KW-1185">Reference proteome</keyword>
<accession>A0A165F5K1</accession>
<dbReference type="InParanoid" id="A0A165F5K1"/>
<dbReference type="Proteomes" id="UP000076871">
    <property type="component" value="Unassembled WGS sequence"/>
</dbReference>
<dbReference type="SUPFAM" id="SSF52047">
    <property type="entry name" value="RNI-like"/>
    <property type="match status" value="1"/>
</dbReference>
<sequence length="432" mass="50018">MSRLAQNHPQQMPRSSLGLEQPHHDTRILLNASTAGHSPKTQTSTFARAFPQELVDYIIDFSHSDVEMLRSCACVCRSWREESQYHLFSTVTIESVETLKRFAHLVESEPHISSKVRELCFEAYKSFRRGVPPAWICWITNLPVTNLTRLKSLRFENVEWHRIHMSRLFFFPGLQKYSRIRELHLSGCTFAGFEDYEDLVFCFPKLTTIALDVISWQSNPIGTLKSFSPKRSSLQLSSLSLKRHCTPMILIEWILKTSSVSSLKSVEFYWVLPDELKSVGQFLQRLNRSLEHLRIGCRFDRKSSMAQTIGDYLDLSKDTNLKSLHLAILDLSEHSLPWVSTLLAQVIEVPLSRLSFDITMNIPSQVAGPQWDHIAWILSRTACKSLREVIFVHRGILDFRHAEAALQRQLPDLVRRRILQIHDRSFRDELAY</sequence>
<dbReference type="Gene3D" id="3.80.10.10">
    <property type="entry name" value="Ribonuclease Inhibitor"/>
    <property type="match status" value="1"/>
</dbReference>
<evidence type="ECO:0008006" key="4">
    <source>
        <dbReference type="Google" id="ProtNLM"/>
    </source>
</evidence>
<evidence type="ECO:0000313" key="3">
    <source>
        <dbReference type="Proteomes" id="UP000076871"/>
    </source>
</evidence>
<dbReference type="AlphaFoldDB" id="A0A165F5K1"/>
<organism evidence="2 3">
    <name type="scientific">Laetiporus sulphureus 93-53</name>
    <dbReference type="NCBI Taxonomy" id="1314785"/>
    <lineage>
        <taxon>Eukaryota</taxon>
        <taxon>Fungi</taxon>
        <taxon>Dikarya</taxon>
        <taxon>Basidiomycota</taxon>
        <taxon>Agaricomycotina</taxon>
        <taxon>Agaricomycetes</taxon>
        <taxon>Polyporales</taxon>
        <taxon>Laetiporus</taxon>
    </lineage>
</organism>
<feature type="compositionally biased region" description="Polar residues" evidence="1">
    <location>
        <begin position="1"/>
        <end position="14"/>
    </location>
</feature>
<dbReference type="GeneID" id="63831346"/>
<protein>
    <recommendedName>
        <fullName evidence="4">F-box domain-containing protein</fullName>
    </recommendedName>
</protein>
<dbReference type="OrthoDB" id="2795743at2759"/>
<proteinExistence type="predicted"/>
<evidence type="ECO:0000256" key="1">
    <source>
        <dbReference type="SAM" id="MobiDB-lite"/>
    </source>
</evidence>
<evidence type="ECO:0000313" key="2">
    <source>
        <dbReference type="EMBL" id="KZT08432.1"/>
    </source>
</evidence>
<dbReference type="InterPro" id="IPR032675">
    <property type="entry name" value="LRR_dom_sf"/>
</dbReference>
<dbReference type="EMBL" id="KV427615">
    <property type="protein sequence ID" value="KZT08432.1"/>
    <property type="molecule type" value="Genomic_DNA"/>
</dbReference>
<dbReference type="RefSeq" id="XP_040766172.1">
    <property type="nucleotide sequence ID" value="XM_040914319.1"/>
</dbReference>
<gene>
    <name evidence="2" type="ORF">LAESUDRAFT_811512</name>
</gene>